<accession>A0A839ZEM8</accession>
<dbReference type="EMBL" id="JACICD010000014">
    <property type="protein sequence ID" value="MBB3773796.1"/>
    <property type="molecule type" value="Genomic_DNA"/>
</dbReference>
<evidence type="ECO:0000313" key="1">
    <source>
        <dbReference type="EMBL" id="MBB3773340.1"/>
    </source>
</evidence>
<evidence type="ECO:0000313" key="2">
    <source>
        <dbReference type="EMBL" id="MBB3773796.1"/>
    </source>
</evidence>
<sequence>TVFATLIFVVASYMLFKSASALLA</sequence>
<keyword evidence="3" id="KW-1185">Reference proteome</keyword>
<evidence type="ECO:0000313" key="3">
    <source>
        <dbReference type="Proteomes" id="UP000533469"/>
    </source>
</evidence>
<reference evidence="1 3" key="1">
    <citation type="submission" date="2020-08" db="EMBL/GenBank/DDBJ databases">
        <title>Genomic Encyclopedia of Type Strains, Phase IV (KMG-IV): sequencing the most valuable type-strain genomes for metagenomic binning, comparative biology and taxonomic classification.</title>
        <authorList>
            <person name="Goeker M."/>
        </authorList>
    </citation>
    <scope>NUCLEOTIDE SEQUENCE [LARGE SCALE GENOMIC DNA]</scope>
    <source>
        <strain evidence="1 3">DSM 5895</strain>
    </source>
</reference>
<dbReference type="EMBL" id="JACICD010000009">
    <property type="protein sequence ID" value="MBB3773340.1"/>
    <property type="molecule type" value="Genomic_DNA"/>
</dbReference>
<comment type="caution">
    <text evidence="1">The sequence shown here is derived from an EMBL/GenBank/DDBJ whole genome shotgun (WGS) entry which is preliminary data.</text>
</comment>
<organism evidence="1 3">
    <name type="scientific">Ancylobacter tetraedralis</name>
    <dbReference type="NCBI Taxonomy" id="217068"/>
    <lineage>
        <taxon>Bacteria</taxon>
        <taxon>Pseudomonadati</taxon>
        <taxon>Pseudomonadota</taxon>
        <taxon>Alphaproteobacteria</taxon>
        <taxon>Hyphomicrobiales</taxon>
        <taxon>Xanthobacteraceae</taxon>
        <taxon>Ancylobacter</taxon>
    </lineage>
</organism>
<proteinExistence type="predicted"/>
<dbReference type="Proteomes" id="UP000533469">
    <property type="component" value="Unassembled WGS sequence"/>
</dbReference>
<feature type="non-terminal residue" evidence="1">
    <location>
        <position position="1"/>
    </location>
</feature>
<name>A0A839ZEM8_9HYPH</name>
<gene>
    <name evidence="1" type="ORF">FHS55_003973</name>
    <name evidence="2" type="ORF">FHS55_004440</name>
</gene>
<protein>
    <submittedName>
        <fullName evidence="1">Uncharacterized protein</fullName>
    </submittedName>
</protein>
<dbReference type="AlphaFoldDB" id="A0A839ZEM8"/>